<feature type="chain" id="PRO_5018088776" evidence="1">
    <location>
        <begin position="21"/>
        <end position="122"/>
    </location>
</feature>
<protein>
    <submittedName>
        <fullName evidence="2">Uncharacterized protein</fullName>
    </submittedName>
</protein>
<gene>
    <name evidence="2" type="ORF">AM593_02329</name>
</gene>
<keyword evidence="1" id="KW-0732">Signal</keyword>
<evidence type="ECO:0000256" key="1">
    <source>
        <dbReference type="SAM" id="SignalP"/>
    </source>
</evidence>
<name>A0A3L5TR16_MYTGA</name>
<evidence type="ECO:0000313" key="3">
    <source>
        <dbReference type="Proteomes" id="UP000266721"/>
    </source>
</evidence>
<evidence type="ECO:0000313" key="2">
    <source>
        <dbReference type="EMBL" id="OPL21605.1"/>
    </source>
</evidence>
<organism evidence="2 3">
    <name type="scientific">Mytilus galloprovincialis</name>
    <name type="common">Mediterranean mussel</name>
    <dbReference type="NCBI Taxonomy" id="29158"/>
    <lineage>
        <taxon>Eukaryota</taxon>
        <taxon>Metazoa</taxon>
        <taxon>Spiralia</taxon>
        <taxon>Lophotrochozoa</taxon>
        <taxon>Mollusca</taxon>
        <taxon>Bivalvia</taxon>
        <taxon>Autobranchia</taxon>
        <taxon>Pteriomorphia</taxon>
        <taxon>Mytilida</taxon>
        <taxon>Mytiloidea</taxon>
        <taxon>Mytilidae</taxon>
        <taxon>Mytilinae</taxon>
        <taxon>Mytilus</taxon>
    </lineage>
</organism>
<feature type="non-terminal residue" evidence="2">
    <location>
        <position position="1"/>
    </location>
</feature>
<reference evidence="2 3" key="1">
    <citation type="journal article" date="2016" name="PLoS ONE">
        <title>A First Insight into the Genome of the Filter-Feeder Mussel Mytilus galloprovincialis.</title>
        <authorList>
            <person name="Murgarella M."/>
            <person name="Puiu D."/>
            <person name="Novoa B."/>
            <person name="Figueras A."/>
            <person name="Posada D."/>
            <person name="Canchaya C."/>
        </authorList>
    </citation>
    <scope>NUCLEOTIDE SEQUENCE [LARGE SCALE GENOMIC DNA]</scope>
    <source>
        <tissue evidence="2">Muscle</tissue>
    </source>
</reference>
<feature type="signal peptide" evidence="1">
    <location>
        <begin position="1"/>
        <end position="20"/>
    </location>
</feature>
<keyword evidence="3" id="KW-1185">Reference proteome</keyword>
<accession>A0A3L5TR16</accession>
<feature type="non-terminal residue" evidence="2">
    <location>
        <position position="122"/>
    </location>
</feature>
<proteinExistence type="predicted"/>
<sequence>MKWSTFKLWLSWIGFSDLHSDIDYYMVSVGSRYMLDDLNSDNKPKKFQHKDNGIDKGDEGKVQTFEVDTTKLTDYDYVFISVWSFNKIKFQHTKLSNKSKSWGNFRTSKATKPDSLIHTSIR</sequence>
<comment type="caution">
    <text evidence="2">The sequence shown here is derived from an EMBL/GenBank/DDBJ whole genome shotgun (WGS) entry which is preliminary data.</text>
</comment>
<dbReference type="AlphaFoldDB" id="A0A3L5TR16"/>
<dbReference type="EMBL" id="KV590085">
    <property type="protein sequence ID" value="OPL21605.1"/>
    <property type="molecule type" value="Genomic_DNA"/>
</dbReference>
<dbReference type="Proteomes" id="UP000266721">
    <property type="component" value="Unassembled WGS sequence"/>
</dbReference>